<name>A0A8S3FAT1_9BILA</name>
<proteinExistence type="predicted"/>
<organism evidence="1 2">
    <name type="scientific">Rotaria magnacalcarata</name>
    <dbReference type="NCBI Taxonomy" id="392030"/>
    <lineage>
        <taxon>Eukaryota</taxon>
        <taxon>Metazoa</taxon>
        <taxon>Spiralia</taxon>
        <taxon>Gnathifera</taxon>
        <taxon>Rotifera</taxon>
        <taxon>Eurotatoria</taxon>
        <taxon>Bdelloidea</taxon>
        <taxon>Philodinida</taxon>
        <taxon>Philodinidae</taxon>
        <taxon>Rotaria</taxon>
    </lineage>
</organism>
<evidence type="ECO:0000313" key="1">
    <source>
        <dbReference type="EMBL" id="CAF5110527.1"/>
    </source>
</evidence>
<dbReference type="AlphaFoldDB" id="A0A8S3FAT1"/>
<dbReference type="EMBL" id="CAJOBJ010259997">
    <property type="protein sequence ID" value="CAF5110527.1"/>
    <property type="molecule type" value="Genomic_DNA"/>
</dbReference>
<protein>
    <submittedName>
        <fullName evidence="1">Uncharacterized protein</fullName>
    </submittedName>
</protein>
<accession>A0A8S3FAT1</accession>
<dbReference type="Proteomes" id="UP000681720">
    <property type="component" value="Unassembled WGS sequence"/>
</dbReference>
<sequence length="78" mass="8988">MMWESEDISPTNTAGYNSLLSFYEYPPHKPFINSVYQPLRSSHTLSKTVTLPESNRDQLLSGLQSLSLRIKTLENERE</sequence>
<gene>
    <name evidence="1" type="ORF">GIL414_LOCUS63140</name>
</gene>
<comment type="caution">
    <text evidence="1">The sequence shown here is derived from an EMBL/GenBank/DDBJ whole genome shotgun (WGS) entry which is preliminary data.</text>
</comment>
<feature type="non-terminal residue" evidence="1">
    <location>
        <position position="78"/>
    </location>
</feature>
<reference evidence="1" key="1">
    <citation type="submission" date="2021-02" db="EMBL/GenBank/DDBJ databases">
        <authorList>
            <person name="Nowell W R."/>
        </authorList>
    </citation>
    <scope>NUCLEOTIDE SEQUENCE</scope>
</reference>
<evidence type="ECO:0000313" key="2">
    <source>
        <dbReference type="Proteomes" id="UP000681720"/>
    </source>
</evidence>